<accession>A0ABR7DV35</accession>
<dbReference type="Gene3D" id="2.160.20.10">
    <property type="entry name" value="Single-stranded right-handed beta-helix, Pectin lyase-like"/>
    <property type="match status" value="2"/>
</dbReference>
<organism evidence="11 12">
    <name type="scientific">Parabacteroides segnis</name>
    <dbReference type="NCBI Taxonomy" id="2763058"/>
    <lineage>
        <taxon>Bacteria</taxon>
        <taxon>Pseudomonadati</taxon>
        <taxon>Bacteroidota</taxon>
        <taxon>Bacteroidia</taxon>
        <taxon>Bacteroidales</taxon>
        <taxon>Tannerellaceae</taxon>
        <taxon>Parabacteroides</taxon>
    </lineage>
</organism>
<reference evidence="11 12" key="1">
    <citation type="submission" date="2020-08" db="EMBL/GenBank/DDBJ databases">
        <title>Genome public.</title>
        <authorList>
            <person name="Liu C."/>
            <person name="Sun Q."/>
        </authorList>
    </citation>
    <scope>NUCLEOTIDE SEQUENCE [LARGE SCALE GENOMIC DNA]</scope>
    <source>
        <strain evidence="11 12">BX2</strain>
    </source>
</reference>
<keyword evidence="7" id="KW-0456">Lyase</keyword>
<gene>
    <name evidence="11" type="ORF">H8S77_00325</name>
</gene>
<comment type="subcellular location">
    <subcellularLocation>
        <location evidence="2">Secreted</location>
    </subcellularLocation>
</comment>
<evidence type="ECO:0000256" key="6">
    <source>
        <dbReference type="ARBA" id="ARBA00022837"/>
    </source>
</evidence>
<evidence type="ECO:0000256" key="7">
    <source>
        <dbReference type="ARBA" id="ARBA00023239"/>
    </source>
</evidence>
<evidence type="ECO:0000313" key="12">
    <source>
        <dbReference type="Proteomes" id="UP000644010"/>
    </source>
</evidence>
<dbReference type="Pfam" id="PF13229">
    <property type="entry name" value="Beta_helix"/>
    <property type="match status" value="1"/>
</dbReference>
<evidence type="ECO:0000259" key="9">
    <source>
        <dbReference type="Pfam" id="PF13229"/>
    </source>
</evidence>
<keyword evidence="6" id="KW-0106">Calcium</keyword>
<dbReference type="Pfam" id="PF21258">
    <property type="entry name" value="Glyco_hydro_120_ins"/>
    <property type="match status" value="1"/>
</dbReference>
<dbReference type="EMBL" id="JACOOI010000001">
    <property type="protein sequence ID" value="MBC5641335.1"/>
    <property type="molecule type" value="Genomic_DNA"/>
</dbReference>
<dbReference type="PANTHER" id="PTHR40088">
    <property type="entry name" value="PECTATE LYASE (EUROFUNG)"/>
    <property type="match status" value="1"/>
</dbReference>
<name>A0ABR7DV35_9BACT</name>
<feature type="domain" description="Glycoside hydrolase 120 insertion" evidence="10">
    <location>
        <begin position="99"/>
        <end position="210"/>
    </location>
</feature>
<evidence type="ECO:0000259" key="10">
    <source>
        <dbReference type="Pfam" id="PF21258"/>
    </source>
</evidence>
<comment type="caution">
    <text evidence="11">The sequence shown here is derived from an EMBL/GenBank/DDBJ whole genome shotgun (WGS) entry which is preliminary data.</text>
</comment>
<dbReference type="SMART" id="SM00710">
    <property type="entry name" value="PbH1"/>
    <property type="match status" value="4"/>
</dbReference>
<comment type="cofactor">
    <cofactor evidence="1">
        <name>Ca(2+)</name>
        <dbReference type="ChEBI" id="CHEBI:29108"/>
    </cofactor>
</comment>
<keyword evidence="5" id="KW-0732">Signal</keyword>
<sequence length="628" mass="70979">MKNVLNIIFLSFLCGNLIFAKEYHVSPMGSDVNDGDISTPLKTINAAAQKALPGDVVIVHNGVYREWVNPLNGGENNEKRIVYQVAEGEKAELKGSELIKNWIKEKRGKGVWKVTLPNSFFGSYNPYVDKLFGDWFFDNGRVHHTGDVYLNDVSLYEVVSVEKVLNPDTIRSVRDPEGTQRVWFATVDADNTTIYANFGDIDPNKETVEIAARPTCFYPTRQGLNYITIRGFHVGQAATQWGAPTAEQVGMIATHWCKGWIIENNVIKNSRCNGISLGKERSTGHNLEMTDKRLDGTQHYREVIFNTLRHGWNRENVGSHIVRNNVISDCEQTGICGSMGGAFCEIYGNHIYNIHSKRQFSGFEMAGIKLHGPIDTYIHNNRIHGCDKGMWLDWMAQGAHVSSNLFYDNTELDLFLEVNHGPYIIDNNLFLSDQSVRESSDGGAYLNNLFAGFISRNDDERYVPYHLNHSTEVKGMFIITNGDHRFYNNMFVGGTRTDVRYGLSVYDHAKWPIYGEDNIFCNGAKPMTGKEQGAVKDNYNPKIRLEETTEGVFLLFSVDNDLFHALVAKPVDAARLGITKLSGYLYDYVNETPFILNKDYLGNTRSKQSLKVGPMELLQQGVQRIKVW</sequence>
<keyword evidence="4" id="KW-0479">Metal-binding</keyword>
<dbReference type="InterPro" id="IPR049169">
    <property type="entry name" value="Glyco_hydro_120_ins"/>
</dbReference>
<evidence type="ECO:0000256" key="3">
    <source>
        <dbReference type="ARBA" id="ARBA00022525"/>
    </source>
</evidence>
<keyword evidence="12" id="KW-1185">Reference proteome</keyword>
<comment type="similarity">
    <text evidence="8">Belongs to the polysaccharide lyase 9 family.</text>
</comment>
<dbReference type="InterPro" id="IPR052052">
    <property type="entry name" value="Polysaccharide_Lyase_9"/>
</dbReference>
<proteinExistence type="inferred from homology"/>
<feature type="domain" description="Right handed beta helix" evidence="9">
    <location>
        <begin position="308"/>
        <end position="446"/>
    </location>
</feature>
<dbReference type="SUPFAM" id="SSF51126">
    <property type="entry name" value="Pectin lyase-like"/>
    <property type="match status" value="1"/>
</dbReference>
<dbReference type="InterPro" id="IPR006626">
    <property type="entry name" value="PbH1"/>
</dbReference>
<keyword evidence="3" id="KW-0964">Secreted</keyword>
<dbReference type="InterPro" id="IPR039448">
    <property type="entry name" value="Beta_helix"/>
</dbReference>
<dbReference type="Proteomes" id="UP000644010">
    <property type="component" value="Unassembled WGS sequence"/>
</dbReference>
<evidence type="ECO:0000256" key="1">
    <source>
        <dbReference type="ARBA" id="ARBA00001913"/>
    </source>
</evidence>
<evidence type="ECO:0000313" key="11">
    <source>
        <dbReference type="EMBL" id="MBC5641335.1"/>
    </source>
</evidence>
<evidence type="ECO:0000256" key="4">
    <source>
        <dbReference type="ARBA" id="ARBA00022723"/>
    </source>
</evidence>
<dbReference type="PANTHER" id="PTHR40088:SF1">
    <property type="entry name" value="PECTATE LYASE PEL9"/>
    <property type="match status" value="1"/>
</dbReference>
<dbReference type="InterPro" id="IPR011050">
    <property type="entry name" value="Pectin_lyase_fold/virulence"/>
</dbReference>
<evidence type="ECO:0000256" key="8">
    <source>
        <dbReference type="ARBA" id="ARBA00038263"/>
    </source>
</evidence>
<protein>
    <submittedName>
        <fullName evidence="11">Right-handed parallel beta-helix repeat-containing protein</fullName>
    </submittedName>
</protein>
<evidence type="ECO:0000256" key="2">
    <source>
        <dbReference type="ARBA" id="ARBA00004613"/>
    </source>
</evidence>
<evidence type="ECO:0000256" key="5">
    <source>
        <dbReference type="ARBA" id="ARBA00022729"/>
    </source>
</evidence>
<dbReference type="InterPro" id="IPR012334">
    <property type="entry name" value="Pectin_lyas_fold"/>
</dbReference>